<gene>
    <name evidence="5" type="ORF">IAC10_05785</name>
</gene>
<evidence type="ECO:0000313" key="6">
    <source>
        <dbReference type="Proteomes" id="UP000823928"/>
    </source>
</evidence>
<evidence type="ECO:0000313" key="5">
    <source>
        <dbReference type="EMBL" id="HIS36125.1"/>
    </source>
</evidence>
<organism evidence="5 6">
    <name type="scientific">Candidatus Scatousia excrementigallinarum</name>
    <dbReference type="NCBI Taxonomy" id="2840935"/>
    <lineage>
        <taxon>Bacteria</taxon>
        <taxon>Candidatus Scatousia</taxon>
    </lineage>
</organism>
<evidence type="ECO:0000256" key="1">
    <source>
        <dbReference type="ARBA" id="ARBA00022679"/>
    </source>
</evidence>
<proteinExistence type="predicted"/>
<name>A0A9D1JNE0_9BACT</name>
<dbReference type="Proteomes" id="UP000823928">
    <property type="component" value="Unassembled WGS sequence"/>
</dbReference>
<feature type="transmembrane region" description="Helical" evidence="3">
    <location>
        <begin position="6"/>
        <end position="31"/>
    </location>
</feature>
<evidence type="ECO:0000259" key="4">
    <source>
        <dbReference type="SMART" id="SM00563"/>
    </source>
</evidence>
<protein>
    <submittedName>
        <fullName evidence="5">1-acyl-sn-glycerol-3-phosphate acyltransferase</fullName>
    </submittedName>
</protein>
<dbReference type="Pfam" id="PF01553">
    <property type="entry name" value="Acyltransferase"/>
    <property type="match status" value="1"/>
</dbReference>
<sequence>MRIYRGLLVLLEMILFALGALYIGCVLFPVLSLKYKGKERREKFAQIIKNSWKFFISVMENSKEIKVHINGNLSDIKGKVVVASHPSFIDIILLIGNMPLSLCLAKKSLLKNPVMRNIVKSLYIINDIDPEIFKQSAVEALKDGYNIIIFPTGTRTLPGEEVKIHKGAAQIAIAAGVDIVPVKIETDYPFLIKNHFPLDAGNKTVNYKLTVMPEIKISDFAPELSEIKLRNHITESIKEAIN</sequence>
<dbReference type="AlphaFoldDB" id="A0A9D1JNE0"/>
<keyword evidence="3" id="KW-0812">Transmembrane</keyword>
<comment type="caution">
    <text evidence="5">The sequence shown here is derived from an EMBL/GenBank/DDBJ whole genome shotgun (WGS) entry which is preliminary data.</text>
</comment>
<evidence type="ECO:0000256" key="2">
    <source>
        <dbReference type="ARBA" id="ARBA00023315"/>
    </source>
</evidence>
<feature type="domain" description="Phospholipid/glycerol acyltransferase" evidence="4">
    <location>
        <begin position="79"/>
        <end position="187"/>
    </location>
</feature>
<dbReference type="InterPro" id="IPR002123">
    <property type="entry name" value="Plipid/glycerol_acylTrfase"/>
</dbReference>
<dbReference type="GO" id="GO:0006654">
    <property type="term" value="P:phosphatidic acid biosynthetic process"/>
    <property type="evidence" value="ECO:0007669"/>
    <property type="project" value="TreeGrafter"/>
</dbReference>
<reference evidence="5" key="1">
    <citation type="submission" date="2020-10" db="EMBL/GenBank/DDBJ databases">
        <authorList>
            <person name="Gilroy R."/>
        </authorList>
    </citation>
    <scope>NUCLEOTIDE SEQUENCE</scope>
    <source>
        <strain evidence="5">6276</strain>
    </source>
</reference>
<keyword evidence="3" id="KW-1133">Transmembrane helix</keyword>
<dbReference type="PANTHER" id="PTHR10434:SF66">
    <property type="entry name" value="PHOSPHOLIPID_GLYCEROL ACYLTRANSFERASE DOMAIN-CONTAINING PROTEIN"/>
    <property type="match status" value="1"/>
</dbReference>
<keyword evidence="3" id="KW-0472">Membrane</keyword>
<dbReference type="EMBL" id="DVIU01000117">
    <property type="protein sequence ID" value="HIS36125.1"/>
    <property type="molecule type" value="Genomic_DNA"/>
</dbReference>
<accession>A0A9D1JNE0</accession>
<dbReference type="SUPFAM" id="SSF69593">
    <property type="entry name" value="Glycerol-3-phosphate (1)-acyltransferase"/>
    <property type="match status" value="1"/>
</dbReference>
<keyword evidence="2 5" id="KW-0012">Acyltransferase</keyword>
<keyword evidence="1" id="KW-0808">Transferase</keyword>
<dbReference type="SMART" id="SM00563">
    <property type="entry name" value="PlsC"/>
    <property type="match status" value="1"/>
</dbReference>
<dbReference type="GO" id="GO:0003841">
    <property type="term" value="F:1-acylglycerol-3-phosphate O-acyltransferase activity"/>
    <property type="evidence" value="ECO:0007669"/>
    <property type="project" value="TreeGrafter"/>
</dbReference>
<dbReference type="CDD" id="cd07989">
    <property type="entry name" value="LPLAT_AGPAT-like"/>
    <property type="match status" value="1"/>
</dbReference>
<reference evidence="5" key="2">
    <citation type="journal article" date="2021" name="PeerJ">
        <title>Extensive microbial diversity within the chicken gut microbiome revealed by metagenomics and culture.</title>
        <authorList>
            <person name="Gilroy R."/>
            <person name="Ravi A."/>
            <person name="Getino M."/>
            <person name="Pursley I."/>
            <person name="Horton D.L."/>
            <person name="Alikhan N.F."/>
            <person name="Baker D."/>
            <person name="Gharbi K."/>
            <person name="Hall N."/>
            <person name="Watson M."/>
            <person name="Adriaenssens E.M."/>
            <person name="Foster-Nyarko E."/>
            <person name="Jarju S."/>
            <person name="Secka A."/>
            <person name="Antonio M."/>
            <person name="Oren A."/>
            <person name="Chaudhuri R.R."/>
            <person name="La Ragione R."/>
            <person name="Hildebrand F."/>
            <person name="Pallen M.J."/>
        </authorList>
    </citation>
    <scope>NUCLEOTIDE SEQUENCE</scope>
    <source>
        <strain evidence="5">6276</strain>
    </source>
</reference>
<evidence type="ECO:0000256" key="3">
    <source>
        <dbReference type="SAM" id="Phobius"/>
    </source>
</evidence>
<dbReference type="PANTHER" id="PTHR10434">
    <property type="entry name" value="1-ACYL-SN-GLYCEROL-3-PHOSPHATE ACYLTRANSFERASE"/>
    <property type="match status" value="1"/>
</dbReference>